<organism evidence="4">
    <name type="scientific">Solanum lycopersicum</name>
    <name type="common">Tomato</name>
    <name type="synonym">Lycopersicon esculentum</name>
    <dbReference type="NCBI Taxonomy" id="4081"/>
    <lineage>
        <taxon>Eukaryota</taxon>
        <taxon>Viridiplantae</taxon>
        <taxon>Streptophyta</taxon>
        <taxon>Embryophyta</taxon>
        <taxon>Tracheophyta</taxon>
        <taxon>Spermatophyta</taxon>
        <taxon>Magnoliopsida</taxon>
        <taxon>eudicotyledons</taxon>
        <taxon>Gunneridae</taxon>
        <taxon>Pentapetalae</taxon>
        <taxon>asterids</taxon>
        <taxon>lamiids</taxon>
        <taxon>Solanales</taxon>
        <taxon>Solanaceae</taxon>
        <taxon>Solanoideae</taxon>
        <taxon>Solaneae</taxon>
        <taxon>Solanum</taxon>
        <taxon>Solanum subgen. Lycopersicon</taxon>
    </lineage>
</organism>
<reference evidence="4" key="1">
    <citation type="journal article" date="2012" name="Nature">
        <title>The tomato genome sequence provides insights into fleshy fruit evolution.</title>
        <authorList>
            <consortium name="Tomato Genome Consortium"/>
        </authorList>
    </citation>
    <scope>NUCLEOTIDE SEQUENCE [LARGE SCALE GENOMIC DNA]</scope>
    <source>
        <strain evidence="4">cv. Heinz 1706</strain>
    </source>
</reference>
<evidence type="ECO:0000259" key="3">
    <source>
        <dbReference type="Pfam" id="PF01453"/>
    </source>
</evidence>
<dbReference type="STRING" id="4081.K4B584"/>
<keyword evidence="2" id="KW-0325">Glycoprotein</keyword>
<dbReference type="OMA" id="IPEMEIR"/>
<evidence type="ECO:0000313" key="4">
    <source>
        <dbReference type="EnsemblPlants" id="Solyc02g030340.1.1"/>
    </source>
</evidence>
<dbReference type="SUPFAM" id="SSF51110">
    <property type="entry name" value="alpha-D-mannose-specific plant lectins"/>
    <property type="match status" value="2"/>
</dbReference>
<dbReference type="PaxDb" id="4081-Solyc02g030340.1.1"/>
<evidence type="ECO:0000313" key="5">
    <source>
        <dbReference type="Proteomes" id="UP000004994"/>
    </source>
</evidence>
<accession>K4B584</accession>
<dbReference type="EnsemblPlants" id="Solyc02g030340.1.1">
    <property type="protein sequence ID" value="Solyc02g030340.1.1"/>
    <property type="gene ID" value="Solyc02g030340.1"/>
</dbReference>
<keyword evidence="1" id="KW-0732">Signal</keyword>
<dbReference type="PANTHER" id="PTHR32444:SF191">
    <property type="entry name" value="RECEPTOR-LIKE SERINE_THREONINE-PROTEIN KINASE"/>
    <property type="match status" value="1"/>
</dbReference>
<dbReference type="PANTHER" id="PTHR32444">
    <property type="entry name" value="BULB-TYPE LECTIN DOMAIN-CONTAINING PROTEIN"/>
    <property type="match status" value="1"/>
</dbReference>
<dbReference type="eggNOG" id="ENOG502QSMT">
    <property type="taxonomic scope" value="Eukaryota"/>
</dbReference>
<dbReference type="PhylomeDB" id="K4B584"/>
<protein>
    <recommendedName>
        <fullName evidence="3">Bulb-type lectin domain-containing protein</fullName>
    </recommendedName>
</protein>
<sequence>MPSTTHQAHCEDDSNEDYLWHSFDYPTDTALPGMKLGIDLKTGFRGFLRSWKRKNDPSEGEFSWVFDLRGFPQPFIMKGSIELYRSGPWNGRGFSN</sequence>
<evidence type="ECO:0000256" key="2">
    <source>
        <dbReference type="ARBA" id="ARBA00023180"/>
    </source>
</evidence>
<dbReference type="InParanoid" id="K4B584"/>
<evidence type="ECO:0000256" key="1">
    <source>
        <dbReference type="ARBA" id="ARBA00022729"/>
    </source>
</evidence>
<reference evidence="4" key="2">
    <citation type="submission" date="2015-06" db="UniProtKB">
        <authorList>
            <consortium name="EnsemblPlants"/>
        </authorList>
    </citation>
    <scope>IDENTIFICATION</scope>
    <source>
        <strain evidence="4">cv. Heinz 1706</strain>
    </source>
</reference>
<dbReference type="Pfam" id="PF01453">
    <property type="entry name" value="B_lectin"/>
    <property type="match status" value="1"/>
</dbReference>
<proteinExistence type="predicted"/>
<feature type="domain" description="Bulb-type lectin" evidence="3">
    <location>
        <begin position="12"/>
        <end position="52"/>
    </location>
</feature>
<dbReference type="HOGENOM" id="CLU_2363694_0_0_1"/>
<dbReference type="InterPro" id="IPR036426">
    <property type="entry name" value="Bulb-type_lectin_dom_sf"/>
</dbReference>
<dbReference type="AlphaFoldDB" id="K4B584"/>
<dbReference type="Proteomes" id="UP000004994">
    <property type="component" value="Chromosome 2"/>
</dbReference>
<name>K4B584_SOLLC</name>
<dbReference type="InterPro" id="IPR001480">
    <property type="entry name" value="Bulb-type_lectin_dom"/>
</dbReference>
<keyword evidence="5" id="KW-1185">Reference proteome</keyword>
<dbReference type="Gramene" id="Solyc02g030340.1.1">
    <property type="protein sequence ID" value="Solyc02g030340.1.1"/>
    <property type="gene ID" value="Solyc02g030340.1"/>
</dbReference>